<dbReference type="Proteomes" id="UP000267251">
    <property type="component" value="Unassembled WGS sequence"/>
</dbReference>
<dbReference type="InterPro" id="IPR011709">
    <property type="entry name" value="DEAD-box_helicase_OB_fold"/>
</dbReference>
<evidence type="ECO:0000313" key="10">
    <source>
        <dbReference type="EMBL" id="RKP11743.1"/>
    </source>
</evidence>
<evidence type="ECO:0000256" key="3">
    <source>
        <dbReference type="ARBA" id="ARBA00022801"/>
    </source>
</evidence>
<dbReference type="PROSITE" id="PS51194">
    <property type="entry name" value="HELICASE_CTER"/>
    <property type="match status" value="1"/>
</dbReference>
<dbReference type="GO" id="GO:0003724">
    <property type="term" value="F:RNA helicase activity"/>
    <property type="evidence" value="ECO:0007669"/>
    <property type="project" value="UniProtKB-EC"/>
</dbReference>
<keyword evidence="11" id="KW-1185">Reference proteome</keyword>
<dbReference type="Gene3D" id="3.40.50.300">
    <property type="entry name" value="P-loop containing nucleotide triphosphate hydrolases"/>
    <property type="match status" value="3"/>
</dbReference>
<feature type="region of interest" description="Disordered" evidence="7">
    <location>
        <begin position="620"/>
        <end position="710"/>
    </location>
</feature>
<evidence type="ECO:0000313" key="11">
    <source>
        <dbReference type="Proteomes" id="UP000267251"/>
    </source>
</evidence>
<dbReference type="PROSITE" id="PS51192">
    <property type="entry name" value="HELICASE_ATP_BIND_1"/>
    <property type="match status" value="1"/>
</dbReference>
<dbReference type="OrthoDB" id="10253254at2759"/>
<dbReference type="InterPro" id="IPR048333">
    <property type="entry name" value="HA2_WH"/>
</dbReference>
<dbReference type="Pfam" id="PF04408">
    <property type="entry name" value="WHD_HA2"/>
    <property type="match status" value="1"/>
</dbReference>
<dbReference type="AlphaFoldDB" id="A0A4P9XZ48"/>
<dbReference type="PANTHER" id="PTHR18934:SF91">
    <property type="entry name" value="PRE-MRNA-SPLICING FACTOR ATP-DEPENDENT RNA HELICASE PRP16"/>
    <property type="match status" value="1"/>
</dbReference>
<dbReference type="SMART" id="SM00847">
    <property type="entry name" value="HA2"/>
    <property type="match status" value="1"/>
</dbReference>
<proteinExistence type="inferred from homology"/>
<dbReference type="PANTHER" id="PTHR18934">
    <property type="entry name" value="ATP-DEPENDENT RNA HELICASE"/>
    <property type="match status" value="1"/>
</dbReference>
<dbReference type="GO" id="GO:0016787">
    <property type="term" value="F:hydrolase activity"/>
    <property type="evidence" value="ECO:0007669"/>
    <property type="project" value="UniProtKB-KW"/>
</dbReference>
<evidence type="ECO:0000256" key="7">
    <source>
        <dbReference type="SAM" id="MobiDB-lite"/>
    </source>
</evidence>
<organism evidence="10 11">
    <name type="scientific">Piptocephalis cylindrospora</name>
    <dbReference type="NCBI Taxonomy" id="1907219"/>
    <lineage>
        <taxon>Eukaryota</taxon>
        <taxon>Fungi</taxon>
        <taxon>Fungi incertae sedis</taxon>
        <taxon>Zoopagomycota</taxon>
        <taxon>Zoopagomycotina</taxon>
        <taxon>Zoopagomycetes</taxon>
        <taxon>Zoopagales</taxon>
        <taxon>Piptocephalidaceae</taxon>
        <taxon>Piptocephalis</taxon>
    </lineage>
</organism>
<dbReference type="SMART" id="SM00490">
    <property type="entry name" value="HELICc"/>
    <property type="match status" value="1"/>
</dbReference>
<dbReference type="GO" id="GO:0003723">
    <property type="term" value="F:RNA binding"/>
    <property type="evidence" value="ECO:0007669"/>
    <property type="project" value="TreeGrafter"/>
</dbReference>
<dbReference type="InterPro" id="IPR007502">
    <property type="entry name" value="Helicase-assoc_dom"/>
</dbReference>
<dbReference type="CDD" id="cd18791">
    <property type="entry name" value="SF2_C_RHA"/>
    <property type="match status" value="1"/>
</dbReference>
<dbReference type="InterPro" id="IPR002464">
    <property type="entry name" value="DNA/RNA_helicase_DEAH_CS"/>
</dbReference>
<comment type="similarity">
    <text evidence="6">Belongs to the DEAD box helicase family. DEAH subfamily. PRP16 sub-subfamily.</text>
</comment>
<keyword evidence="3 10" id="KW-0378">Hydrolase</keyword>
<dbReference type="EMBL" id="KZ988681">
    <property type="protein sequence ID" value="RKP11743.1"/>
    <property type="molecule type" value="Genomic_DNA"/>
</dbReference>
<protein>
    <recommendedName>
        <fullName evidence="1">RNA helicase</fullName>
        <ecNumber evidence="1">3.6.4.13</ecNumber>
    </recommendedName>
</protein>
<dbReference type="SMART" id="SM00487">
    <property type="entry name" value="DEXDc"/>
    <property type="match status" value="1"/>
</dbReference>
<evidence type="ECO:0000259" key="8">
    <source>
        <dbReference type="PROSITE" id="PS51192"/>
    </source>
</evidence>
<name>A0A4P9XZ48_9FUNG</name>
<feature type="compositionally biased region" description="Basic and acidic residues" evidence="7">
    <location>
        <begin position="631"/>
        <end position="655"/>
    </location>
</feature>
<sequence>MAILARKGSNLVRDRREQRERMKNAEKFDLAGTTLGQVMGIQGEEDGQGKEAEGVDAEEVSDSKFQTSTTNGNGEGDSEASSMFAQNLTLQEQRHFLPAYSVRDELLSVIRDHQVVVIVGETGSGKTTQLTQYLLEDGYGAHGMMIGCTQPRQSGSRLGGRDCTSAETRIKYMTDGVLLRESLRDRDLERYSCLVMDEAHERSLSTDVLLGLMRRLLGRRPTMNAARFCTFFGNCPSFTIPGRTFPVDTTAVRQSAGDILVFMTVLEERVGQLEEVPPLTLLPIYSQMPADLQARIFQRDRMGARKVIVATNIAETSLTVDGVVYVVDPGLGKMTVFNPRIGMDALQVFPISQANARQRSGRAGRTGPGTCYRLYTEGAYEEELTNLAHVILLLNFDFMDPPPQENLLHSMHQLWILGALDGDGDLTPLGQGMNAFPLDPPLAKMLLVARELGCVQEIVVPPKMEESDAARERFFVAESDHLTLLNVLKQWKAHGFSEGWCRKHYLHGKVLRRAKEVEQQLVDILRTEKIPLVRCIAQSYFHHAARQKGMGGEYVGCRTGMPCHLHPTSALFGLGYTPAYLVYHELVLTRKEYMQCVTSVDPRWLAEAGPMFYTLKEAGKQVKRLPQTHGEGGEGETREREEKERRRAKEQRALDRQGTARTVQPRELRRCPCGSDFGWRRPERLPCRALSGRRKGRREQISGPGMSSGP</sequence>
<gene>
    <name evidence="10" type="ORF">BJ684DRAFT_23204</name>
</gene>
<feature type="domain" description="Helicase C-terminal" evidence="9">
    <location>
        <begin position="246"/>
        <end position="409"/>
    </location>
</feature>
<dbReference type="Pfam" id="PF07717">
    <property type="entry name" value="OB_NTP_bind"/>
    <property type="match status" value="1"/>
</dbReference>
<feature type="region of interest" description="Disordered" evidence="7">
    <location>
        <begin position="45"/>
        <end position="81"/>
    </location>
</feature>
<reference evidence="11" key="1">
    <citation type="journal article" date="2018" name="Nat. Microbiol.">
        <title>Leveraging single-cell genomics to expand the fungal tree of life.</title>
        <authorList>
            <person name="Ahrendt S.R."/>
            <person name="Quandt C.A."/>
            <person name="Ciobanu D."/>
            <person name="Clum A."/>
            <person name="Salamov A."/>
            <person name="Andreopoulos B."/>
            <person name="Cheng J.F."/>
            <person name="Woyke T."/>
            <person name="Pelin A."/>
            <person name="Henrissat B."/>
            <person name="Reynolds N.K."/>
            <person name="Benny G.L."/>
            <person name="Smith M.E."/>
            <person name="James T.Y."/>
            <person name="Grigoriev I.V."/>
        </authorList>
    </citation>
    <scope>NUCLEOTIDE SEQUENCE [LARGE SCALE GENOMIC DNA]</scope>
</reference>
<dbReference type="FunFam" id="3.40.50.300:FF:003016">
    <property type="entry name" value="DEAH-box helicase 9"/>
    <property type="match status" value="1"/>
</dbReference>
<dbReference type="InterPro" id="IPR014001">
    <property type="entry name" value="Helicase_ATP-bd"/>
</dbReference>
<feature type="compositionally biased region" description="Polar residues" evidence="7">
    <location>
        <begin position="63"/>
        <end position="72"/>
    </location>
</feature>
<evidence type="ECO:0000256" key="5">
    <source>
        <dbReference type="ARBA" id="ARBA00022840"/>
    </source>
</evidence>
<dbReference type="PROSITE" id="PS00690">
    <property type="entry name" value="DEAH_ATP_HELICASE"/>
    <property type="match status" value="1"/>
</dbReference>
<keyword evidence="4" id="KW-0347">Helicase</keyword>
<feature type="domain" description="Helicase ATP-binding" evidence="8">
    <location>
        <begin position="107"/>
        <end position="241"/>
    </location>
</feature>
<dbReference type="EC" id="3.6.4.13" evidence="1"/>
<evidence type="ECO:0000259" key="9">
    <source>
        <dbReference type="PROSITE" id="PS51194"/>
    </source>
</evidence>
<feature type="region of interest" description="Disordered" evidence="7">
    <location>
        <begin position="1"/>
        <end position="22"/>
    </location>
</feature>
<keyword evidence="5" id="KW-0067">ATP-binding</keyword>
<dbReference type="Pfam" id="PF00271">
    <property type="entry name" value="Helicase_C"/>
    <property type="match status" value="1"/>
</dbReference>
<dbReference type="InterPro" id="IPR001650">
    <property type="entry name" value="Helicase_C-like"/>
</dbReference>
<dbReference type="SUPFAM" id="SSF52540">
    <property type="entry name" value="P-loop containing nucleoside triphosphate hydrolases"/>
    <property type="match status" value="1"/>
</dbReference>
<keyword evidence="2" id="KW-0547">Nucleotide-binding</keyword>
<accession>A0A4P9XZ48</accession>
<dbReference type="GO" id="GO:1990904">
    <property type="term" value="C:ribonucleoprotein complex"/>
    <property type="evidence" value="ECO:0007669"/>
    <property type="project" value="UniProtKB-ARBA"/>
</dbReference>
<feature type="compositionally biased region" description="Basic and acidic residues" evidence="7">
    <location>
        <begin position="12"/>
        <end position="22"/>
    </location>
</feature>
<evidence type="ECO:0000256" key="2">
    <source>
        <dbReference type="ARBA" id="ARBA00022741"/>
    </source>
</evidence>
<dbReference type="GO" id="GO:0005524">
    <property type="term" value="F:ATP binding"/>
    <property type="evidence" value="ECO:0007669"/>
    <property type="project" value="UniProtKB-KW"/>
</dbReference>
<dbReference type="InterPro" id="IPR027417">
    <property type="entry name" value="P-loop_NTPase"/>
</dbReference>
<evidence type="ECO:0000256" key="1">
    <source>
        <dbReference type="ARBA" id="ARBA00012552"/>
    </source>
</evidence>
<evidence type="ECO:0000256" key="6">
    <source>
        <dbReference type="ARBA" id="ARBA00038040"/>
    </source>
</evidence>
<evidence type="ECO:0000256" key="4">
    <source>
        <dbReference type="ARBA" id="ARBA00022806"/>
    </source>
</evidence>
<dbReference type="Gene3D" id="1.20.120.1080">
    <property type="match status" value="1"/>
</dbReference>